<keyword evidence="1" id="KW-0732">Signal</keyword>
<evidence type="ECO:0000313" key="2">
    <source>
        <dbReference type="EMBL" id="OQV17921.1"/>
    </source>
</evidence>
<feature type="chain" id="PRO_5012190317" evidence="1">
    <location>
        <begin position="19"/>
        <end position="289"/>
    </location>
</feature>
<sequence length="289" mass="31703">MSCTKATFLLVNLGLVFAALPTNIQSQTAEAKHEILWKKAPYLTHAFTNAGDEMEEGRKQLLHPLGTIGKVQLNIFSTSTYSGVFQPGALSSARLSWARFDYSYIMPGVGLKYFIDGQPSQNFHLMQDLEGFGPERNFFISHPTNCYPNPKSFAIRMVAKVFDAGVALLPGGVKDADRPEATNALGLYEQAAVTSNGKKVAKVVAPYRLELVPNAAVGKVFEGRDADDFRTVLGDIPVGTPIYDVMAQRETAESKAEFIGQIVTQSAFVASAYGDKKLYLQHASKRWQK</sequence>
<comment type="caution">
    <text evidence="2">The sequence shown here is derived from an EMBL/GenBank/DDBJ whole genome shotgun (WGS) entry which is preliminary data.</text>
</comment>
<feature type="signal peptide" evidence="1">
    <location>
        <begin position="1"/>
        <end position="18"/>
    </location>
</feature>
<reference evidence="3" key="1">
    <citation type="submission" date="2017-01" db="EMBL/GenBank/DDBJ databases">
        <title>Comparative genomics of anhydrobiosis in the tardigrade Hypsibius dujardini.</title>
        <authorList>
            <person name="Yoshida Y."/>
            <person name="Koutsovoulos G."/>
            <person name="Laetsch D."/>
            <person name="Stevens L."/>
            <person name="Kumar S."/>
            <person name="Horikawa D."/>
            <person name="Ishino K."/>
            <person name="Komine S."/>
            <person name="Tomita M."/>
            <person name="Blaxter M."/>
            <person name="Arakawa K."/>
        </authorList>
    </citation>
    <scope>NUCLEOTIDE SEQUENCE [LARGE SCALE GENOMIC DNA]</scope>
    <source>
        <strain evidence="3">Z151</strain>
    </source>
</reference>
<keyword evidence="3" id="KW-1185">Reference proteome</keyword>
<dbReference type="OrthoDB" id="2094222at2759"/>
<evidence type="ECO:0000313" key="3">
    <source>
        <dbReference type="Proteomes" id="UP000192578"/>
    </source>
</evidence>
<dbReference type="EMBL" id="MTYJ01000055">
    <property type="protein sequence ID" value="OQV17921.1"/>
    <property type="molecule type" value="Genomic_DNA"/>
</dbReference>
<protein>
    <submittedName>
        <fullName evidence="2">Uncharacterized protein</fullName>
    </submittedName>
</protein>
<organism evidence="2 3">
    <name type="scientific">Hypsibius exemplaris</name>
    <name type="common">Freshwater tardigrade</name>
    <dbReference type="NCBI Taxonomy" id="2072580"/>
    <lineage>
        <taxon>Eukaryota</taxon>
        <taxon>Metazoa</taxon>
        <taxon>Ecdysozoa</taxon>
        <taxon>Tardigrada</taxon>
        <taxon>Eutardigrada</taxon>
        <taxon>Parachela</taxon>
        <taxon>Hypsibioidea</taxon>
        <taxon>Hypsibiidae</taxon>
        <taxon>Hypsibius</taxon>
    </lineage>
</organism>
<dbReference type="AlphaFoldDB" id="A0A1W0WRU1"/>
<name>A0A1W0WRU1_HYPEX</name>
<dbReference type="Proteomes" id="UP000192578">
    <property type="component" value="Unassembled WGS sequence"/>
</dbReference>
<gene>
    <name evidence="2" type="ORF">BV898_08050</name>
</gene>
<proteinExistence type="predicted"/>
<accession>A0A1W0WRU1</accession>
<evidence type="ECO:0000256" key="1">
    <source>
        <dbReference type="SAM" id="SignalP"/>
    </source>
</evidence>